<feature type="transmembrane region" description="Helical" evidence="2">
    <location>
        <begin position="129"/>
        <end position="148"/>
    </location>
</feature>
<dbReference type="Pfam" id="PF05975">
    <property type="entry name" value="EcsB"/>
    <property type="match status" value="1"/>
</dbReference>
<feature type="transmembrane region" description="Helical" evidence="2">
    <location>
        <begin position="81"/>
        <end position="99"/>
    </location>
</feature>
<evidence type="ECO:0000313" key="4">
    <source>
        <dbReference type="Proteomes" id="UP000609346"/>
    </source>
</evidence>
<feature type="transmembrane region" description="Helical" evidence="2">
    <location>
        <begin position="195"/>
        <end position="211"/>
    </location>
</feature>
<feature type="transmembrane region" description="Helical" evidence="2">
    <location>
        <begin position="56"/>
        <end position="75"/>
    </location>
</feature>
<feature type="transmembrane region" description="Helical" evidence="2">
    <location>
        <begin position="374"/>
        <end position="394"/>
    </location>
</feature>
<proteinExistence type="predicted"/>
<reference evidence="3 4" key="1">
    <citation type="submission" date="2020-09" db="EMBL/GenBank/DDBJ databases">
        <title>Paenibacillus sp. strain PR3 16S rRNA gene Genome sequencing and assembly.</title>
        <authorList>
            <person name="Kim J."/>
        </authorList>
    </citation>
    <scope>NUCLEOTIDE SEQUENCE [LARGE SCALE GENOMIC DNA]</scope>
    <source>
        <strain evidence="3 4">PR3</strain>
    </source>
</reference>
<feature type="transmembrane region" description="Helical" evidence="2">
    <location>
        <begin position="217"/>
        <end position="234"/>
    </location>
</feature>
<name>A0ABR8MVT8_9BACL</name>
<sequence length="439" mass="49677">MADRTERTTTGSSHRDREREMQPYVNRFEPDRLWSTRAAAFRGELKPYVGYMAQSGFPGVMLLMLIVATIGYAALVRNLPPHFPVTAFGVVLVIGFTCWSPLRTWLKPADTVFLLPREMEMHQYLRRSFRYTGIATLIGVWFTLLAYWPMYKLGEGTANAFVLLLALTALKAGNIAGAWQERRTAEAGMRRSLRFIRWALTAVTLAALFRFAPWKAVLFGLLVAALMAAVYRLPRKHALPWDTLIREEGRTRRRYYRFLALFIDVPTQAPRIARRGYAGWIGKTIRFAQSETYVYLYTMTLLRTELGGMLIRLTLLGMLVLYWFGDAVWLDGWGASIVFVLLAGIIGLQLGSLRQSHKYAVWGHLYPLPAQRRIDSLASVDRIAYIICTILMWLPGGIALAVHGSVLQALAAPAAALLYGVLRRPSAVRRKALKDDEED</sequence>
<organism evidence="3 4">
    <name type="scientific">Paenibacillus terricola</name>
    <dbReference type="NCBI Taxonomy" id="2763503"/>
    <lineage>
        <taxon>Bacteria</taxon>
        <taxon>Bacillati</taxon>
        <taxon>Bacillota</taxon>
        <taxon>Bacilli</taxon>
        <taxon>Bacillales</taxon>
        <taxon>Paenibacillaceae</taxon>
        <taxon>Paenibacillus</taxon>
    </lineage>
</organism>
<evidence type="ECO:0000256" key="2">
    <source>
        <dbReference type="SAM" id="Phobius"/>
    </source>
</evidence>
<feature type="transmembrane region" description="Helical" evidence="2">
    <location>
        <begin position="306"/>
        <end position="324"/>
    </location>
</feature>
<dbReference type="EMBL" id="JACXZA010000003">
    <property type="protein sequence ID" value="MBD3920072.1"/>
    <property type="molecule type" value="Genomic_DNA"/>
</dbReference>
<dbReference type="PIRSF" id="PIRSF037259">
    <property type="entry name" value="EcsB_ABC"/>
    <property type="match status" value="1"/>
</dbReference>
<keyword evidence="2" id="KW-0472">Membrane</keyword>
<keyword evidence="2" id="KW-1133">Transmembrane helix</keyword>
<keyword evidence="2" id="KW-0812">Transmembrane</keyword>
<comment type="caution">
    <text evidence="3">The sequence shown here is derived from an EMBL/GenBank/DDBJ whole genome shotgun (WGS) entry which is preliminary data.</text>
</comment>
<gene>
    <name evidence="3" type="ORF">H8B09_15005</name>
</gene>
<feature type="transmembrane region" description="Helical" evidence="2">
    <location>
        <begin position="400"/>
        <end position="422"/>
    </location>
</feature>
<keyword evidence="4" id="KW-1185">Reference proteome</keyword>
<protein>
    <submittedName>
        <fullName evidence="3">ABC transporter permease</fullName>
    </submittedName>
</protein>
<feature type="transmembrane region" description="Helical" evidence="2">
    <location>
        <begin position="160"/>
        <end position="179"/>
    </location>
</feature>
<dbReference type="RefSeq" id="WP_191204325.1">
    <property type="nucleotide sequence ID" value="NZ_JACXZA010000003.1"/>
</dbReference>
<feature type="transmembrane region" description="Helical" evidence="2">
    <location>
        <begin position="330"/>
        <end position="353"/>
    </location>
</feature>
<feature type="region of interest" description="Disordered" evidence="1">
    <location>
        <begin position="1"/>
        <end position="21"/>
    </location>
</feature>
<evidence type="ECO:0000256" key="1">
    <source>
        <dbReference type="SAM" id="MobiDB-lite"/>
    </source>
</evidence>
<dbReference type="InterPro" id="IPR010288">
    <property type="entry name" value="EcsB_ABC"/>
</dbReference>
<evidence type="ECO:0000313" key="3">
    <source>
        <dbReference type="EMBL" id="MBD3920072.1"/>
    </source>
</evidence>
<dbReference type="Proteomes" id="UP000609346">
    <property type="component" value="Unassembled WGS sequence"/>
</dbReference>
<accession>A0ABR8MVT8</accession>